<evidence type="ECO:0000256" key="1">
    <source>
        <dbReference type="SAM" id="Phobius"/>
    </source>
</evidence>
<name>A8PF52_COPC7</name>
<keyword evidence="2" id="KW-0732">Signal</keyword>
<feature type="signal peptide" evidence="2">
    <location>
        <begin position="1"/>
        <end position="17"/>
    </location>
</feature>
<gene>
    <name evidence="3" type="ORF">CC1G_03158</name>
</gene>
<proteinExistence type="predicted"/>
<evidence type="ECO:0000313" key="3">
    <source>
        <dbReference type="EMBL" id="EAU80982.1"/>
    </source>
</evidence>
<reference evidence="3 4" key="1">
    <citation type="journal article" date="2010" name="Proc. Natl. Acad. Sci. U.S.A.">
        <title>Insights into evolution of multicellular fungi from the assembled chromosomes of the mushroom Coprinopsis cinerea (Coprinus cinereus).</title>
        <authorList>
            <person name="Stajich J.E."/>
            <person name="Wilke S.K."/>
            <person name="Ahren D."/>
            <person name="Au C.H."/>
            <person name="Birren B.W."/>
            <person name="Borodovsky M."/>
            <person name="Burns C."/>
            <person name="Canback B."/>
            <person name="Casselton L.A."/>
            <person name="Cheng C.K."/>
            <person name="Deng J."/>
            <person name="Dietrich F.S."/>
            <person name="Fargo D.C."/>
            <person name="Farman M.L."/>
            <person name="Gathman A.C."/>
            <person name="Goldberg J."/>
            <person name="Guigo R."/>
            <person name="Hoegger P.J."/>
            <person name="Hooker J.B."/>
            <person name="Huggins A."/>
            <person name="James T.Y."/>
            <person name="Kamada T."/>
            <person name="Kilaru S."/>
            <person name="Kodira C."/>
            <person name="Kues U."/>
            <person name="Kupfer D."/>
            <person name="Kwan H.S."/>
            <person name="Lomsadze A."/>
            <person name="Li W."/>
            <person name="Lilly W.W."/>
            <person name="Ma L.J."/>
            <person name="Mackey A.J."/>
            <person name="Manning G."/>
            <person name="Martin F."/>
            <person name="Muraguchi H."/>
            <person name="Natvig D.O."/>
            <person name="Palmerini H."/>
            <person name="Ramesh M.A."/>
            <person name="Rehmeyer C.J."/>
            <person name="Roe B.A."/>
            <person name="Shenoy N."/>
            <person name="Stanke M."/>
            <person name="Ter-Hovhannisyan V."/>
            <person name="Tunlid A."/>
            <person name="Velagapudi R."/>
            <person name="Vision T.J."/>
            <person name="Zeng Q."/>
            <person name="Zolan M.E."/>
            <person name="Pukkila P.J."/>
        </authorList>
    </citation>
    <scope>NUCLEOTIDE SEQUENCE [LARGE SCALE GENOMIC DNA]</scope>
    <source>
        <strain evidence="4">Okayama-7 / 130 / ATCC MYA-4618 / FGSC 9003</strain>
    </source>
</reference>
<dbReference type="AlphaFoldDB" id="A8PF52"/>
<feature type="transmembrane region" description="Helical" evidence="1">
    <location>
        <begin position="166"/>
        <end position="184"/>
    </location>
</feature>
<keyword evidence="1" id="KW-1133">Transmembrane helix</keyword>
<feature type="transmembrane region" description="Helical" evidence="1">
    <location>
        <begin position="140"/>
        <end position="159"/>
    </location>
</feature>
<dbReference type="KEGG" id="cci:CC1G_03158"/>
<comment type="caution">
    <text evidence="3">The sequence shown here is derived from an EMBL/GenBank/DDBJ whole genome shotgun (WGS) entry which is preliminary data.</text>
</comment>
<dbReference type="InParanoid" id="A8PF52"/>
<dbReference type="EMBL" id="AACS02000008">
    <property type="protein sequence ID" value="EAU80982.1"/>
    <property type="molecule type" value="Genomic_DNA"/>
</dbReference>
<protein>
    <recommendedName>
        <fullName evidence="5">Sc15 protein</fullName>
    </recommendedName>
</protein>
<dbReference type="eggNOG" id="ENOG502T139">
    <property type="taxonomic scope" value="Eukaryota"/>
</dbReference>
<evidence type="ECO:0000313" key="4">
    <source>
        <dbReference type="Proteomes" id="UP000001861"/>
    </source>
</evidence>
<organism evidence="3 4">
    <name type="scientific">Coprinopsis cinerea (strain Okayama-7 / 130 / ATCC MYA-4618 / FGSC 9003)</name>
    <name type="common">Inky cap fungus</name>
    <name type="synonym">Hormographiella aspergillata</name>
    <dbReference type="NCBI Taxonomy" id="240176"/>
    <lineage>
        <taxon>Eukaryota</taxon>
        <taxon>Fungi</taxon>
        <taxon>Dikarya</taxon>
        <taxon>Basidiomycota</taxon>
        <taxon>Agaricomycotina</taxon>
        <taxon>Agaricomycetes</taxon>
        <taxon>Agaricomycetidae</taxon>
        <taxon>Agaricales</taxon>
        <taxon>Agaricineae</taxon>
        <taxon>Psathyrellaceae</taxon>
        <taxon>Coprinopsis</taxon>
    </lineage>
</organism>
<accession>A8PF52</accession>
<feature type="chain" id="PRO_5002726894" description="Sc15 protein" evidence="2">
    <location>
        <begin position="18"/>
        <end position="185"/>
    </location>
</feature>
<dbReference type="RefSeq" id="XP_001840929.1">
    <property type="nucleotide sequence ID" value="XM_001840877.2"/>
</dbReference>
<dbReference type="GeneID" id="6017585"/>
<dbReference type="VEuPathDB" id="FungiDB:CC1G_03158"/>
<evidence type="ECO:0008006" key="5">
    <source>
        <dbReference type="Google" id="ProtNLM"/>
    </source>
</evidence>
<dbReference type="OMA" id="SNKTHAT"/>
<sequence length="185" mass="19245">MFFPRALFSVFAVGAIAAIAAPSAVVEKREDISDVLAIVGTLKASTDSILPQIDNLVNSDTATEANLSPLLQDLSASINSGATSLEALRGKVDSSSGGTEEQVAEEVAVIYTDVAHSLDNLKKKKPHLYPLVPKFGLDAALLKLLLGLQLVLAGVIKLLAVLLKAVGGLLSGLGFTLILLLLGLF</sequence>
<dbReference type="OrthoDB" id="2575973at2759"/>
<dbReference type="Proteomes" id="UP000001861">
    <property type="component" value="Unassembled WGS sequence"/>
</dbReference>
<keyword evidence="1" id="KW-0472">Membrane</keyword>
<keyword evidence="4" id="KW-1185">Reference proteome</keyword>
<keyword evidence="1" id="KW-0812">Transmembrane</keyword>
<evidence type="ECO:0000256" key="2">
    <source>
        <dbReference type="SAM" id="SignalP"/>
    </source>
</evidence>